<gene>
    <name evidence="1" type="ORF">A0H81_06827</name>
</gene>
<evidence type="ECO:0000313" key="1">
    <source>
        <dbReference type="EMBL" id="OBZ72949.1"/>
    </source>
</evidence>
<reference evidence="1 2" key="1">
    <citation type="submission" date="2016-03" db="EMBL/GenBank/DDBJ databases">
        <title>Whole genome sequencing of Grifola frondosa 9006-11.</title>
        <authorList>
            <person name="Min B."/>
            <person name="Park H."/>
            <person name="Kim J.-G."/>
            <person name="Cho H."/>
            <person name="Oh Y.-L."/>
            <person name="Kong W.-S."/>
            <person name="Choi I.-G."/>
        </authorList>
    </citation>
    <scope>NUCLEOTIDE SEQUENCE [LARGE SCALE GENOMIC DNA]</scope>
    <source>
        <strain evidence="1 2">9006-11</strain>
    </source>
</reference>
<evidence type="ECO:0000313" key="2">
    <source>
        <dbReference type="Proteomes" id="UP000092993"/>
    </source>
</evidence>
<keyword evidence="2" id="KW-1185">Reference proteome</keyword>
<name>A0A1C7M995_GRIFR</name>
<organism evidence="1 2">
    <name type="scientific">Grifola frondosa</name>
    <name type="common">Maitake</name>
    <name type="synonym">Polyporus frondosus</name>
    <dbReference type="NCBI Taxonomy" id="5627"/>
    <lineage>
        <taxon>Eukaryota</taxon>
        <taxon>Fungi</taxon>
        <taxon>Dikarya</taxon>
        <taxon>Basidiomycota</taxon>
        <taxon>Agaricomycotina</taxon>
        <taxon>Agaricomycetes</taxon>
        <taxon>Polyporales</taxon>
        <taxon>Grifolaceae</taxon>
        <taxon>Grifola</taxon>
    </lineage>
</organism>
<dbReference type="EMBL" id="LUGG01000007">
    <property type="protein sequence ID" value="OBZ72949.1"/>
    <property type="molecule type" value="Genomic_DNA"/>
</dbReference>
<comment type="caution">
    <text evidence="1">The sequence shown here is derived from an EMBL/GenBank/DDBJ whole genome shotgun (WGS) entry which is preliminary data.</text>
</comment>
<protein>
    <submittedName>
        <fullName evidence="1">Uncharacterized protein</fullName>
    </submittedName>
</protein>
<accession>A0A1C7M995</accession>
<dbReference type="Proteomes" id="UP000092993">
    <property type="component" value="Unassembled WGS sequence"/>
</dbReference>
<proteinExistence type="predicted"/>
<sequence length="68" mass="7669">MLNNYATILYINPRKFAAKRFLVLDYSLSPLEEPRAFCVSECTLLKYGSSVLPLVLQAMCVDCSTMSE</sequence>
<dbReference type="AlphaFoldDB" id="A0A1C7M995"/>